<dbReference type="RefSeq" id="WP_227775966.1">
    <property type="nucleotide sequence ID" value="NZ_BAABKX010000001.1"/>
</dbReference>
<feature type="transmembrane region" description="Helical" evidence="1">
    <location>
        <begin position="51"/>
        <end position="71"/>
    </location>
</feature>
<evidence type="ECO:0000313" key="3">
    <source>
        <dbReference type="Proteomes" id="UP001501729"/>
    </source>
</evidence>
<accession>A0AAV3UDS5</accession>
<sequence>MFSNIRSSATATEKESGWWLLILPGLVTTTAVAVTSFVFGTSSSALASLPAPITFIFGISVLTAPALVAIGVHFDRKYVASVSAWEPRSEYILLGIAMWFGIGIPLGLLYLFRRHKYVGVP</sequence>
<name>A0AAV3UDS5_9EURY</name>
<dbReference type="AlphaFoldDB" id="A0AAV3UDS5"/>
<keyword evidence="1" id="KW-1133">Transmembrane helix</keyword>
<evidence type="ECO:0000256" key="1">
    <source>
        <dbReference type="SAM" id="Phobius"/>
    </source>
</evidence>
<dbReference type="EMBL" id="BAABKX010000001">
    <property type="protein sequence ID" value="GAA5044803.1"/>
    <property type="molecule type" value="Genomic_DNA"/>
</dbReference>
<proteinExistence type="predicted"/>
<organism evidence="2 3">
    <name type="scientific">Haladaptatus pallidirubidus</name>
    <dbReference type="NCBI Taxonomy" id="1008152"/>
    <lineage>
        <taxon>Archaea</taxon>
        <taxon>Methanobacteriati</taxon>
        <taxon>Methanobacteriota</taxon>
        <taxon>Stenosarchaea group</taxon>
        <taxon>Halobacteria</taxon>
        <taxon>Halobacteriales</taxon>
        <taxon>Haladaptataceae</taxon>
        <taxon>Haladaptatus</taxon>
    </lineage>
</organism>
<evidence type="ECO:0000313" key="2">
    <source>
        <dbReference type="EMBL" id="GAA5044803.1"/>
    </source>
</evidence>
<dbReference type="Proteomes" id="UP001501729">
    <property type="component" value="Unassembled WGS sequence"/>
</dbReference>
<keyword evidence="1" id="KW-0812">Transmembrane</keyword>
<gene>
    <name evidence="2" type="ORF">GCM10025751_11790</name>
</gene>
<protein>
    <submittedName>
        <fullName evidence="2">Uncharacterized protein</fullName>
    </submittedName>
</protein>
<keyword evidence="3" id="KW-1185">Reference proteome</keyword>
<feature type="transmembrane region" description="Helical" evidence="1">
    <location>
        <begin position="91"/>
        <end position="112"/>
    </location>
</feature>
<feature type="transmembrane region" description="Helical" evidence="1">
    <location>
        <begin position="18"/>
        <end position="39"/>
    </location>
</feature>
<reference evidence="2 3" key="1">
    <citation type="journal article" date="2019" name="Int. J. Syst. Evol. Microbiol.">
        <title>The Global Catalogue of Microorganisms (GCM) 10K type strain sequencing project: providing services to taxonomists for standard genome sequencing and annotation.</title>
        <authorList>
            <consortium name="The Broad Institute Genomics Platform"/>
            <consortium name="The Broad Institute Genome Sequencing Center for Infectious Disease"/>
            <person name="Wu L."/>
            <person name="Ma J."/>
        </authorList>
    </citation>
    <scope>NUCLEOTIDE SEQUENCE [LARGE SCALE GENOMIC DNA]</scope>
    <source>
        <strain evidence="2 3">JCM 17504</strain>
    </source>
</reference>
<comment type="caution">
    <text evidence="2">The sequence shown here is derived from an EMBL/GenBank/DDBJ whole genome shotgun (WGS) entry which is preliminary data.</text>
</comment>
<dbReference type="GeneID" id="68611752"/>
<keyword evidence="1" id="KW-0472">Membrane</keyword>